<evidence type="ECO:0000313" key="2">
    <source>
        <dbReference type="EMBL" id="MFD1364273.1"/>
    </source>
</evidence>
<dbReference type="InterPro" id="IPR013496">
    <property type="entry name" value="CHP02680"/>
</dbReference>
<dbReference type="PANTHER" id="PTHR45615">
    <property type="entry name" value="MYOSIN HEAVY CHAIN, NON-MUSCLE"/>
    <property type="match status" value="1"/>
</dbReference>
<dbReference type="Proteomes" id="UP001597183">
    <property type="component" value="Unassembled WGS sequence"/>
</dbReference>
<dbReference type="Pfam" id="PF13558">
    <property type="entry name" value="SbcC_Walker_B"/>
    <property type="match status" value="1"/>
</dbReference>
<feature type="coiled-coil region" evidence="1">
    <location>
        <begin position="269"/>
        <end position="324"/>
    </location>
</feature>
<dbReference type="InterPro" id="IPR027417">
    <property type="entry name" value="P-loop_NTPase"/>
</dbReference>
<keyword evidence="3" id="KW-1185">Reference proteome</keyword>
<dbReference type="Gene3D" id="3.40.50.300">
    <property type="entry name" value="P-loop containing nucleotide triphosphate hydrolases"/>
    <property type="match status" value="1"/>
</dbReference>
<organism evidence="2 3">
    <name type="scientific">Actinoplanes sichuanensis</name>
    <dbReference type="NCBI Taxonomy" id="512349"/>
    <lineage>
        <taxon>Bacteria</taxon>
        <taxon>Bacillati</taxon>
        <taxon>Actinomycetota</taxon>
        <taxon>Actinomycetes</taxon>
        <taxon>Micromonosporales</taxon>
        <taxon>Micromonosporaceae</taxon>
        <taxon>Actinoplanes</taxon>
    </lineage>
</organism>
<dbReference type="NCBIfam" id="TIGR02680">
    <property type="entry name" value="TIGR02680 family protein"/>
    <property type="match status" value="1"/>
</dbReference>
<evidence type="ECO:0000313" key="3">
    <source>
        <dbReference type="Proteomes" id="UP001597183"/>
    </source>
</evidence>
<comment type="caution">
    <text evidence="2">The sequence shown here is derived from an EMBL/GenBank/DDBJ whole genome shotgun (WGS) entry which is preliminary data.</text>
</comment>
<dbReference type="SUPFAM" id="SSF52540">
    <property type="entry name" value="P-loop containing nucleoside triphosphate hydrolases"/>
    <property type="match status" value="1"/>
</dbReference>
<proteinExistence type="predicted"/>
<evidence type="ECO:0000256" key="1">
    <source>
        <dbReference type="SAM" id="Coils"/>
    </source>
</evidence>
<keyword evidence="1" id="KW-0175">Coiled coil</keyword>
<reference evidence="3" key="1">
    <citation type="journal article" date="2019" name="Int. J. Syst. Evol. Microbiol.">
        <title>The Global Catalogue of Microorganisms (GCM) 10K type strain sequencing project: providing services to taxonomists for standard genome sequencing and annotation.</title>
        <authorList>
            <consortium name="The Broad Institute Genomics Platform"/>
            <consortium name="The Broad Institute Genome Sequencing Center for Infectious Disease"/>
            <person name="Wu L."/>
            <person name="Ma J."/>
        </authorList>
    </citation>
    <scope>NUCLEOTIDE SEQUENCE [LARGE SCALE GENOMIC DNA]</scope>
    <source>
        <strain evidence="3">CCM 7526</strain>
    </source>
</reference>
<dbReference type="RefSeq" id="WP_317791779.1">
    <property type="nucleotide sequence ID" value="NZ_AP028461.1"/>
</dbReference>
<protein>
    <submittedName>
        <fullName evidence="2">TIGR02680 family protein</fullName>
    </submittedName>
</protein>
<sequence>MHPYRYRLHRAGICNVWQYDDQVFDFEDGRLLLRGKNGAGKSKALELLLPFLLDGDTKRLDATGGGRTTFRWLMSEGASGVNRQGFLWLELRRVDEQGDEHFQTLGAIVRWSSSTAEARLTYFLTPARIGVDVQLVEGRQPVPVDRLREVLGENALITAARDYRARVGREVFGINDAGRYRNLVHLLYRLRRPTIGDRIEAGQLTTELGEALPPIDDDVLDSVAHNLDDLETVRADLGRLEATHGALSDLMTAYRGYLRGELRRRVHAVDEALARLRSQRRQAGQAEREVAASLNAEEQALDGVRHWELQLRQAAAELRALRESAGYRAVQELAQRRLAVQALQTAARSAQAAAAADRTTLDQLAERVRDETTRFAVAVGQLRDGHRHLRELATEAGLDVGHLGAVPELRHRGAPDDASLEIVQHELAGDEFGAHRARLVAAEEAVRSRRTAVADVEKRLVEAETAATAAVRAEDERDLLDGQQGAAQDRLGQVTVHLVAAGREFASAVQQWSDLLVWADAELTAVREALLTEDPLPAETPDDVRAAAEAAAEPLREAAETLRDTLRAAQLTTDQELAAVRAEHADWLSRTDPEPPRSRFRASGTVPRAGTPLYRLIDFAGHLGTADRAGLEAALESSGLLDALFTRDGTVVDPVSGEIVLRPGTPAPGPSLRDVLVAVSETEAVSAVLASIGWGADSAAGSWVAADGRWRLGVAHGAWTKSEAEFVGAANREALRRRTIADLESRIKVLAAESSGLAERIAEVEQRRRDLVAVLRALPDGAGLRAAWTRRDEAEEAVGRLARQVADARRRARELRGAADDRRAHAESAAAAHLLPTDRSRLALIEQRLRQLAADVPRQARDVERFTGQLRPYEDLIARHGTAVGQAARTADDAQVAADEHLSAEQELAVLERSLGVEPAEILRQENTAEHRVRTAEQELPPARRGYAERRDDRVRASGARDLARERLTEFEQAALEAGTALPRVLTLPGVRPALDLPAELPSEAATGTPPERIRHLDGLAAQLRGALGKPAQDLGENALHQRYTDVRSRLPGGFDLIWEDRDGVKVVEISDDIGRHPVAAATARLGAELEQKRAAVADRERHAFERFLLGELGDALSRQIRSAEALVAAMNSTLAEVRTSHGLGARLVWALRDDADADTRGAVGLLRTPLELRTRDNNDRLREALARRVEDARRSDPSAGYAVHLRAALDYRSWFGFAVKVTDQARPDRERTLSARTAMSQGEQRVVSYLVLFAAAAAHFTSVGEVYPAAPRLILLDDAFAKVDEPTHGRLLGLLVDLDLDAVLTSERLWGCFPEVPSLGIYECLRDPTQPGVATLHFRWDGHRRTVEAT</sequence>
<dbReference type="PANTHER" id="PTHR45615:SF66">
    <property type="entry name" value="CARD DOMAIN-CONTAINING PROTEIN"/>
    <property type="match status" value="1"/>
</dbReference>
<accession>A0ABW4A295</accession>
<gene>
    <name evidence="2" type="ORF">ACFQ5G_02825</name>
</gene>
<dbReference type="EMBL" id="JBHTMK010000005">
    <property type="protein sequence ID" value="MFD1364273.1"/>
    <property type="molecule type" value="Genomic_DNA"/>
</dbReference>
<feature type="coiled-coil region" evidence="1">
    <location>
        <begin position="791"/>
        <end position="818"/>
    </location>
</feature>
<name>A0ABW4A295_9ACTN</name>